<dbReference type="Pfam" id="PF04082">
    <property type="entry name" value="Fungal_trans"/>
    <property type="match status" value="1"/>
</dbReference>
<dbReference type="CDD" id="cd12148">
    <property type="entry name" value="fungal_TF_MHR"/>
    <property type="match status" value="1"/>
</dbReference>
<dbReference type="InterPro" id="IPR013087">
    <property type="entry name" value="Znf_C2H2_type"/>
</dbReference>
<dbReference type="InterPro" id="IPR007219">
    <property type="entry name" value="XnlR_reg_dom"/>
</dbReference>
<dbReference type="GO" id="GO:0005634">
    <property type="term" value="C:nucleus"/>
    <property type="evidence" value="ECO:0007669"/>
    <property type="project" value="UniProtKB-SubCell"/>
</dbReference>
<evidence type="ECO:0000256" key="5">
    <source>
        <dbReference type="ARBA" id="ARBA00022833"/>
    </source>
</evidence>
<dbReference type="AlphaFoldDB" id="A0A0D1YXK1"/>
<keyword evidence="3" id="KW-0677">Repeat</keyword>
<evidence type="ECO:0000256" key="8">
    <source>
        <dbReference type="SAM" id="MobiDB-lite"/>
    </source>
</evidence>
<dbReference type="PROSITE" id="PS50157">
    <property type="entry name" value="ZINC_FINGER_C2H2_2"/>
    <property type="match status" value="2"/>
</dbReference>
<dbReference type="GO" id="GO:0000785">
    <property type="term" value="C:chromatin"/>
    <property type="evidence" value="ECO:0007669"/>
    <property type="project" value="TreeGrafter"/>
</dbReference>
<dbReference type="EMBL" id="KN846951">
    <property type="protein sequence ID" value="KIV87317.1"/>
    <property type="molecule type" value="Genomic_DNA"/>
</dbReference>
<gene>
    <name evidence="10" type="ORF">PV11_02872</name>
</gene>
<comment type="subcellular location">
    <subcellularLocation>
        <location evidence="1">Nucleus</location>
    </subcellularLocation>
</comment>
<dbReference type="InterPro" id="IPR036236">
    <property type="entry name" value="Znf_C2H2_sf"/>
</dbReference>
<evidence type="ECO:0000313" key="11">
    <source>
        <dbReference type="Proteomes" id="UP000053599"/>
    </source>
</evidence>
<dbReference type="GO" id="GO:0000981">
    <property type="term" value="F:DNA-binding transcription factor activity, RNA polymerase II-specific"/>
    <property type="evidence" value="ECO:0007669"/>
    <property type="project" value="InterPro"/>
</dbReference>
<keyword evidence="5" id="KW-0862">Zinc</keyword>
<feature type="region of interest" description="Disordered" evidence="8">
    <location>
        <begin position="256"/>
        <end position="290"/>
    </location>
</feature>
<keyword evidence="4 7" id="KW-0863">Zinc-finger</keyword>
<name>A0A0D1YXK1_9EURO</name>
<evidence type="ECO:0000256" key="7">
    <source>
        <dbReference type="PROSITE-ProRule" id="PRU00042"/>
    </source>
</evidence>
<dbReference type="SUPFAM" id="SSF57667">
    <property type="entry name" value="beta-beta-alpha zinc fingers"/>
    <property type="match status" value="1"/>
</dbReference>
<accession>A0A0D1YXK1</accession>
<dbReference type="Proteomes" id="UP000053599">
    <property type="component" value="Unassembled WGS sequence"/>
</dbReference>
<dbReference type="GO" id="GO:0006351">
    <property type="term" value="P:DNA-templated transcription"/>
    <property type="evidence" value="ECO:0007669"/>
    <property type="project" value="InterPro"/>
</dbReference>
<reference evidence="10 11" key="1">
    <citation type="submission" date="2015-01" db="EMBL/GenBank/DDBJ databases">
        <title>The Genome Sequence of Exophiala sideris CBS121828.</title>
        <authorList>
            <consortium name="The Broad Institute Genomics Platform"/>
            <person name="Cuomo C."/>
            <person name="de Hoog S."/>
            <person name="Gorbushina A."/>
            <person name="Stielow B."/>
            <person name="Teixiera M."/>
            <person name="Abouelleil A."/>
            <person name="Chapman S.B."/>
            <person name="Priest M."/>
            <person name="Young S.K."/>
            <person name="Wortman J."/>
            <person name="Nusbaum C."/>
            <person name="Birren B."/>
        </authorList>
    </citation>
    <scope>NUCLEOTIDE SEQUENCE [LARGE SCALE GENOMIC DNA]</scope>
    <source>
        <strain evidence="10 11">CBS 121828</strain>
    </source>
</reference>
<keyword evidence="6" id="KW-0539">Nucleus</keyword>
<dbReference type="InterPro" id="IPR051059">
    <property type="entry name" value="VerF-like"/>
</dbReference>
<feature type="region of interest" description="Disordered" evidence="8">
    <location>
        <begin position="187"/>
        <end position="213"/>
    </location>
</feature>
<dbReference type="HOGENOM" id="CLU_008999_1_0_1"/>
<dbReference type="STRING" id="1016849.A0A0D1YXK1"/>
<dbReference type="Pfam" id="PF00096">
    <property type="entry name" value="zf-C2H2"/>
    <property type="match status" value="1"/>
</dbReference>
<organism evidence="10 11">
    <name type="scientific">Exophiala sideris</name>
    <dbReference type="NCBI Taxonomy" id="1016849"/>
    <lineage>
        <taxon>Eukaryota</taxon>
        <taxon>Fungi</taxon>
        <taxon>Dikarya</taxon>
        <taxon>Ascomycota</taxon>
        <taxon>Pezizomycotina</taxon>
        <taxon>Eurotiomycetes</taxon>
        <taxon>Chaetothyriomycetidae</taxon>
        <taxon>Chaetothyriales</taxon>
        <taxon>Herpotrichiellaceae</taxon>
        <taxon>Exophiala</taxon>
    </lineage>
</organism>
<evidence type="ECO:0000256" key="3">
    <source>
        <dbReference type="ARBA" id="ARBA00022737"/>
    </source>
</evidence>
<sequence length="985" mass="109055">MTTQGVRPRRKGIEKQCAFCVRIFTKDEHLKRHERTHTGERPFKCHKCDKRYGRSDVLARHLQTHRAGVHVVEKSIMTSPQGNTPDRYMVPYDQSEHSNSLCGGRQQVRRELPASQDQRTMHIDNHLPSILLAGEFQPSPDTHQQELDRTSMLSPTNYSNATAFDLTSQQENPPESAALPVLQPANQNPWTNVLHDGPNGYPPQKRIPPGLQPSTVHVAVSPVADESSHVRTSRSQPSFSQLVHDQETMMSQGLMSSLHEESNDQRPGSSSTRDAAPKTPVDLPTRSPSAHDNIFDTNGFLLETNFDAYGFLSPGVMDFLDFATPRPPALQTPRPSVPHTPSVDCGGDANPEILFSVNQVQRMRQLWLGRRPTSVAQTVHSLWHNVIQHGADNIFSAPGSASKDVAEPDLKGQRISKWGFNAKCRERMIDFYKKLDESTLSRNDLDLTSSSTSEAPDPDLGIANALLPSSSEDFPTTEVLDASLDLFFERSFLPFIHKATFDARTVPESLLLAMCLVGISSLYPERSGTFVSKCQKKLLHFYCVDLVSKSEGHSPFWELLVSLTTGLLVVYLSLGQLEATNESQAYNLRIQLLHAAEKHGFFAASACDDLATELRAAPADSEGSWKCWSRVEAVKRVITSLLAIDMAYARLLGRAGVIDIQRVEVYLECDSRLFDAPTPNRFLQAGKSEAQLIMPQLQLQLFHAESPPLRLSARPIETILSAAYLQLAAVRYKLPVTHRGTVDAPLLDMKDGKVKDIVRILLSLPSKYANSFQRRHEVTAFAWNNVCISLTADLDLLEIASGREGLLAARTAMKAVSEWSQTSRARRAILHAAQIYDILASSRLGEWNIARPDLLLFQSALVLSMYLFASKSGGNDHNSTSFELLQDIDWTAIGHEGIWDPSETMEPSLGLHSGSLSDSAHAAREFVQHGGPVSFSGELLGGGGATARKILLNHVHLLDDIGKYPGSYHSRLLRTMGDFVIEGNQ</sequence>
<dbReference type="SMART" id="SM00355">
    <property type="entry name" value="ZnF_C2H2"/>
    <property type="match status" value="2"/>
</dbReference>
<evidence type="ECO:0000256" key="4">
    <source>
        <dbReference type="ARBA" id="ARBA00022771"/>
    </source>
</evidence>
<feature type="domain" description="C2H2-type" evidence="9">
    <location>
        <begin position="43"/>
        <end position="75"/>
    </location>
</feature>
<proteinExistence type="predicted"/>
<feature type="region of interest" description="Disordered" evidence="8">
    <location>
        <begin position="222"/>
        <end position="241"/>
    </location>
</feature>
<evidence type="ECO:0000256" key="6">
    <source>
        <dbReference type="ARBA" id="ARBA00023242"/>
    </source>
</evidence>
<evidence type="ECO:0000256" key="2">
    <source>
        <dbReference type="ARBA" id="ARBA00022723"/>
    </source>
</evidence>
<dbReference type="Gene3D" id="3.30.160.60">
    <property type="entry name" value="Classic Zinc Finger"/>
    <property type="match status" value="2"/>
</dbReference>
<dbReference type="PROSITE" id="PS00028">
    <property type="entry name" value="ZINC_FINGER_C2H2_1"/>
    <property type="match status" value="2"/>
</dbReference>
<evidence type="ECO:0000259" key="9">
    <source>
        <dbReference type="PROSITE" id="PS50157"/>
    </source>
</evidence>
<dbReference type="GO" id="GO:0000978">
    <property type="term" value="F:RNA polymerase II cis-regulatory region sequence-specific DNA binding"/>
    <property type="evidence" value="ECO:0007669"/>
    <property type="project" value="InterPro"/>
</dbReference>
<keyword evidence="2" id="KW-0479">Metal-binding</keyword>
<protein>
    <recommendedName>
        <fullName evidence="9">C2H2-type domain-containing protein</fullName>
    </recommendedName>
</protein>
<dbReference type="FunFam" id="3.30.160.60:FF:002343">
    <property type="entry name" value="Zinc finger protein 33A"/>
    <property type="match status" value="1"/>
</dbReference>
<evidence type="ECO:0000256" key="1">
    <source>
        <dbReference type="ARBA" id="ARBA00004123"/>
    </source>
</evidence>
<dbReference type="PANTHER" id="PTHR40626">
    <property type="entry name" value="MIP31509P"/>
    <property type="match status" value="1"/>
</dbReference>
<dbReference type="OrthoDB" id="10018191at2759"/>
<feature type="domain" description="C2H2-type" evidence="9">
    <location>
        <begin position="15"/>
        <end position="42"/>
    </location>
</feature>
<dbReference type="GO" id="GO:0008270">
    <property type="term" value="F:zinc ion binding"/>
    <property type="evidence" value="ECO:0007669"/>
    <property type="project" value="UniProtKB-KW"/>
</dbReference>
<evidence type="ECO:0000313" key="10">
    <source>
        <dbReference type="EMBL" id="KIV87317.1"/>
    </source>
</evidence>
<dbReference type="PANTHER" id="PTHR40626:SF7">
    <property type="entry name" value="TRANSCRIPTION FACTOR, PUTATIVE (AFU_ORTHOLOGUE AFUA_1G04110)-RELATED"/>
    <property type="match status" value="1"/>
</dbReference>